<evidence type="ECO:0000256" key="14">
    <source>
        <dbReference type="PIRNR" id="PIRNR000292"/>
    </source>
</evidence>
<evidence type="ECO:0000256" key="7">
    <source>
        <dbReference type="ARBA" id="ARBA00022660"/>
    </source>
</evidence>
<evidence type="ECO:0000256" key="3">
    <source>
        <dbReference type="ARBA" id="ARBA00007866"/>
    </source>
</evidence>
<keyword evidence="6 14" id="KW-1003">Cell membrane</keyword>
<dbReference type="EMBL" id="JBHTLM010000002">
    <property type="protein sequence ID" value="MFD1175616.1"/>
    <property type="molecule type" value="Genomic_DNA"/>
</dbReference>
<evidence type="ECO:0000256" key="13">
    <source>
        <dbReference type="ARBA" id="ARBA00023136"/>
    </source>
</evidence>
<keyword evidence="7 14" id="KW-0679">Respiratory chain</keyword>
<evidence type="ECO:0000256" key="9">
    <source>
        <dbReference type="ARBA" id="ARBA00022729"/>
    </source>
</evidence>
<dbReference type="NCBIfam" id="TIGR01432">
    <property type="entry name" value="QOXA"/>
    <property type="match status" value="1"/>
</dbReference>
<evidence type="ECO:0000256" key="4">
    <source>
        <dbReference type="ARBA" id="ARBA00016131"/>
    </source>
</evidence>
<gene>
    <name evidence="19" type="primary">qoxA</name>
    <name evidence="19" type="ORF">ACFQ3W_04765</name>
</gene>
<dbReference type="InterPro" id="IPR045187">
    <property type="entry name" value="CcO_II"/>
</dbReference>
<dbReference type="InterPro" id="IPR006332">
    <property type="entry name" value="QoxA"/>
</dbReference>
<feature type="domain" description="Cytochrome oxidase subunit II transmembrane region profile" evidence="18">
    <location>
        <begin position="18"/>
        <end position="116"/>
    </location>
</feature>
<dbReference type="InterPro" id="IPR008972">
    <property type="entry name" value="Cupredoxin"/>
</dbReference>
<feature type="transmembrane region" description="Helical" evidence="16">
    <location>
        <begin position="39"/>
        <end position="64"/>
    </location>
</feature>
<organism evidence="19 20">
    <name type="scientific">Paenibacillus puldeungensis</name>
    <dbReference type="NCBI Taxonomy" id="696536"/>
    <lineage>
        <taxon>Bacteria</taxon>
        <taxon>Bacillati</taxon>
        <taxon>Bacillota</taxon>
        <taxon>Bacilli</taxon>
        <taxon>Bacillales</taxon>
        <taxon>Paenibacillaceae</taxon>
        <taxon>Paenibacillus</taxon>
    </lineage>
</organism>
<keyword evidence="20" id="KW-1185">Reference proteome</keyword>
<comment type="catalytic activity">
    <reaction evidence="1 14">
        <text>2 a quinol + O2 = 2 a quinone + 2 H2O</text>
        <dbReference type="Rhea" id="RHEA:55376"/>
        <dbReference type="ChEBI" id="CHEBI:15377"/>
        <dbReference type="ChEBI" id="CHEBI:15379"/>
        <dbReference type="ChEBI" id="CHEBI:24646"/>
        <dbReference type="ChEBI" id="CHEBI:132124"/>
    </reaction>
</comment>
<dbReference type="Pfam" id="PF02790">
    <property type="entry name" value="COX2_TM"/>
    <property type="match status" value="1"/>
</dbReference>
<feature type="transmembrane region" description="Helical" evidence="16">
    <location>
        <begin position="85"/>
        <end position="106"/>
    </location>
</feature>
<evidence type="ECO:0000256" key="5">
    <source>
        <dbReference type="ARBA" id="ARBA00022448"/>
    </source>
</evidence>
<dbReference type="PANTHER" id="PTHR22888:SF18">
    <property type="entry name" value="CYTOCHROME BO(3) UBIQUINOL OXIDASE SUBUNIT 2"/>
    <property type="match status" value="1"/>
</dbReference>
<evidence type="ECO:0000259" key="18">
    <source>
        <dbReference type="PROSITE" id="PS50999"/>
    </source>
</evidence>
<evidence type="ECO:0000256" key="1">
    <source>
        <dbReference type="ARBA" id="ARBA00000725"/>
    </source>
</evidence>
<dbReference type="PROSITE" id="PS50999">
    <property type="entry name" value="COX2_TM"/>
    <property type="match status" value="1"/>
</dbReference>
<evidence type="ECO:0000256" key="15">
    <source>
        <dbReference type="SAM" id="MobiDB-lite"/>
    </source>
</evidence>
<dbReference type="PROSITE" id="PS50857">
    <property type="entry name" value="COX2_CUA"/>
    <property type="match status" value="1"/>
</dbReference>
<keyword evidence="12 14" id="KW-0560">Oxidoreductase</keyword>
<evidence type="ECO:0000313" key="19">
    <source>
        <dbReference type="EMBL" id="MFD1175616.1"/>
    </source>
</evidence>
<feature type="compositionally biased region" description="Basic and acidic residues" evidence="15">
    <location>
        <begin position="295"/>
        <end position="313"/>
    </location>
</feature>
<keyword evidence="9" id="KW-0732">Signal</keyword>
<dbReference type="InterPro" id="IPR011759">
    <property type="entry name" value="Cyt_c_oxidase_su2_TM_dom"/>
</dbReference>
<dbReference type="PANTHER" id="PTHR22888">
    <property type="entry name" value="CYTOCHROME C OXIDASE, SUBUNIT II"/>
    <property type="match status" value="1"/>
</dbReference>
<comment type="similarity">
    <text evidence="3 14">Belongs to the cytochrome c oxidase subunit 2 family.</text>
</comment>
<name>A0ABW3RUL5_9BACL</name>
<comment type="caution">
    <text evidence="19">The sequence shown here is derived from an EMBL/GenBank/DDBJ whole genome shotgun (WGS) entry which is preliminary data.</text>
</comment>
<comment type="function">
    <text evidence="14">Catalyzes quinol oxidation with the concomitant reduction of oxygen to water. Subunit II transfers the electrons from a quinol to the binuclear center of the catalytic subunit I.</text>
</comment>
<dbReference type="Gene3D" id="1.10.287.90">
    <property type="match status" value="1"/>
</dbReference>
<dbReference type="SUPFAM" id="SSF49503">
    <property type="entry name" value="Cupredoxins"/>
    <property type="match status" value="1"/>
</dbReference>
<dbReference type="InterPro" id="IPR036257">
    <property type="entry name" value="Cyt_c_oxidase_su2_TM_sf"/>
</dbReference>
<evidence type="ECO:0000313" key="20">
    <source>
        <dbReference type="Proteomes" id="UP001597262"/>
    </source>
</evidence>
<evidence type="ECO:0000256" key="11">
    <source>
        <dbReference type="ARBA" id="ARBA00022989"/>
    </source>
</evidence>
<keyword evidence="8 16" id="KW-0812">Transmembrane</keyword>
<evidence type="ECO:0000256" key="10">
    <source>
        <dbReference type="ARBA" id="ARBA00022982"/>
    </source>
</evidence>
<dbReference type="Gene3D" id="2.60.40.420">
    <property type="entry name" value="Cupredoxins - blue copper proteins"/>
    <property type="match status" value="1"/>
</dbReference>
<reference evidence="20" key="1">
    <citation type="journal article" date="2019" name="Int. J. Syst. Evol. Microbiol.">
        <title>The Global Catalogue of Microorganisms (GCM) 10K type strain sequencing project: providing services to taxonomists for standard genome sequencing and annotation.</title>
        <authorList>
            <consortium name="The Broad Institute Genomics Platform"/>
            <consortium name="The Broad Institute Genome Sequencing Center for Infectious Disease"/>
            <person name="Wu L."/>
            <person name="Ma J."/>
        </authorList>
    </citation>
    <scope>NUCLEOTIDE SEQUENCE [LARGE SCALE GENOMIC DNA]</scope>
    <source>
        <strain evidence="20">CCUG 59189</strain>
    </source>
</reference>
<feature type="compositionally biased region" description="Polar residues" evidence="15">
    <location>
        <begin position="315"/>
        <end position="325"/>
    </location>
</feature>
<accession>A0ABW3RUL5</accession>
<dbReference type="RefSeq" id="WP_379317128.1">
    <property type="nucleotide sequence ID" value="NZ_JBHTLM010000002.1"/>
</dbReference>
<dbReference type="EC" id="1.10.3.-" evidence="14"/>
<dbReference type="PIRSF" id="PIRSF000292">
    <property type="entry name" value="Ubi_od_II"/>
    <property type="match status" value="1"/>
</dbReference>
<keyword evidence="10 14" id="KW-0249">Electron transport</keyword>
<evidence type="ECO:0000256" key="2">
    <source>
        <dbReference type="ARBA" id="ARBA00004651"/>
    </source>
</evidence>
<dbReference type="SUPFAM" id="SSF81464">
    <property type="entry name" value="Cytochrome c oxidase subunit II-like, transmembrane region"/>
    <property type="match status" value="1"/>
</dbReference>
<evidence type="ECO:0000256" key="12">
    <source>
        <dbReference type="ARBA" id="ARBA00023002"/>
    </source>
</evidence>
<protein>
    <recommendedName>
        <fullName evidence="4 14">Quinol oxidase subunit 2</fullName>
        <ecNumber evidence="14">1.10.3.-</ecNumber>
    </recommendedName>
</protein>
<dbReference type="PROSITE" id="PS51257">
    <property type="entry name" value="PROKAR_LIPOPROTEIN"/>
    <property type="match status" value="1"/>
</dbReference>
<evidence type="ECO:0000256" key="6">
    <source>
        <dbReference type="ARBA" id="ARBA00022475"/>
    </source>
</evidence>
<dbReference type="InterPro" id="IPR006333">
    <property type="entry name" value="Cyt_o_ubiquinol_oxidase_su2"/>
</dbReference>
<sequence>MKRKGLLLVAFSALLVLLTGCNSLTVLNPKGPVAKTQSDVIIFSILTMALILLVVYILYIYMLTKYRASKAAPDYEPPHDEGSKWLEFTWTAIPVVIVVILSVITVRSTYAVEKVPAGYENQKPLVIYAASSNWKWHFSYPEEGIETVNYVNFPTNRPVEFRLYSYGPISSFWIPQLAGQKYAMSDMVTKLHIVAEHEGSYMGKNSNFSGKGFAHMEFEALAMKPSEYDKWVKEVKESATALTEQEFDSLLKAEHVGRKTYTSTHLAFKPAPEGENAGHQHGGSEGTKNGSDMENMDHSDMEGMDHSKMEGMDHSANNEQGSGGN</sequence>
<dbReference type="InterPro" id="IPR002429">
    <property type="entry name" value="CcO_II-like_C"/>
</dbReference>
<evidence type="ECO:0000259" key="17">
    <source>
        <dbReference type="PROSITE" id="PS50857"/>
    </source>
</evidence>
<keyword evidence="5 14" id="KW-0813">Transport</keyword>
<dbReference type="Proteomes" id="UP001597262">
    <property type="component" value="Unassembled WGS sequence"/>
</dbReference>
<dbReference type="CDD" id="cd04212">
    <property type="entry name" value="CuRO_UO_II"/>
    <property type="match status" value="1"/>
</dbReference>
<keyword evidence="11 16" id="KW-1133">Transmembrane helix</keyword>
<evidence type="ECO:0000256" key="8">
    <source>
        <dbReference type="ARBA" id="ARBA00022692"/>
    </source>
</evidence>
<keyword evidence="13 14" id="KW-0472">Membrane</keyword>
<dbReference type="InterPro" id="IPR034227">
    <property type="entry name" value="CuRO_UO_II"/>
</dbReference>
<proteinExistence type="inferred from homology"/>
<evidence type="ECO:0000256" key="16">
    <source>
        <dbReference type="SAM" id="Phobius"/>
    </source>
</evidence>
<feature type="domain" description="Cytochrome oxidase subunit II copper A binding" evidence="17">
    <location>
        <begin position="122"/>
        <end position="234"/>
    </location>
</feature>
<feature type="region of interest" description="Disordered" evidence="15">
    <location>
        <begin position="268"/>
        <end position="325"/>
    </location>
</feature>
<comment type="subcellular location">
    <subcellularLocation>
        <location evidence="2">Cell membrane</location>
        <topology evidence="2">Multi-pass membrane protein</topology>
    </subcellularLocation>
</comment>